<dbReference type="PROSITE" id="PS50097">
    <property type="entry name" value="BTB"/>
    <property type="match status" value="1"/>
</dbReference>
<name>A0A0H2RTG6_9AGAM</name>
<evidence type="ECO:0000256" key="1">
    <source>
        <dbReference type="SAM" id="MobiDB-lite"/>
    </source>
</evidence>
<dbReference type="InParanoid" id="A0A0H2RTG6"/>
<gene>
    <name evidence="3" type="ORF">SCHPADRAFT_871616</name>
</gene>
<evidence type="ECO:0000259" key="2">
    <source>
        <dbReference type="PROSITE" id="PS50097"/>
    </source>
</evidence>
<dbReference type="CDD" id="cd18186">
    <property type="entry name" value="BTB_POZ_ZBTB_KLHL-like"/>
    <property type="match status" value="1"/>
</dbReference>
<feature type="domain" description="BTB" evidence="2">
    <location>
        <begin position="111"/>
        <end position="185"/>
    </location>
</feature>
<dbReference type="InterPro" id="IPR011333">
    <property type="entry name" value="SKP1/BTB/POZ_sf"/>
</dbReference>
<dbReference type="SUPFAM" id="SSF54695">
    <property type="entry name" value="POZ domain"/>
    <property type="match status" value="1"/>
</dbReference>
<keyword evidence="4" id="KW-1185">Reference proteome</keyword>
<feature type="compositionally biased region" description="Polar residues" evidence="1">
    <location>
        <begin position="29"/>
        <end position="39"/>
    </location>
</feature>
<dbReference type="EMBL" id="KQ085934">
    <property type="protein sequence ID" value="KLO15124.1"/>
    <property type="molecule type" value="Genomic_DNA"/>
</dbReference>
<accession>A0A0H2RTG6</accession>
<proteinExistence type="predicted"/>
<dbReference type="SMART" id="SM00225">
    <property type="entry name" value="BTB"/>
    <property type="match status" value="1"/>
</dbReference>
<organism evidence="3 4">
    <name type="scientific">Schizopora paradoxa</name>
    <dbReference type="NCBI Taxonomy" id="27342"/>
    <lineage>
        <taxon>Eukaryota</taxon>
        <taxon>Fungi</taxon>
        <taxon>Dikarya</taxon>
        <taxon>Basidiomycota</taxon>
        <taxon>Agaricomycotina</taxon>
        <taxon>Agaricomycetes</taxon>
        <taxon>Hymenochaetales</taxon>
        <taxon>Schizoporaceae</taxon>
        <taxon>Schizopora</taxon>
    </lineage>
</organism>
<dbReference type="InterPro" id="IPR000210">
    <property type="entry name" value="BTB/POZ_dom"/>
</dbReference>
<dbReference type="Gene3D" id="3.30.710.10">
    <property type="entry name" value="Potassium Channel Kv1.1, Chain A"/>
    <property type="match status" value="1"/>
</dbReference>
<evidence type="ECO:0000313" key="4">
    <source>
        <dbReference type="Proteomes" id="UP000053477"/>
    </source>
</evidence>
<dbReference type="Pfam" id="PF00651">
    <property type="entry name" value="BTB"/>
    <property type="match status" value="1"/>
</dbReference>
<dbReference type="AlphaFoldDB" id="A0A0H2RTG6"/>
<dbReference type="Proteomes" id="UP000053477">
    <property type="component" value="Unassembled WGS sequence"/>
</dbReference>
<dbReference type="OrthoDB" id="2367075at2759"/>
<feature type="compositionally biased region" description="Polar residues" evidence="1">
    <location>
        <begin position="58"/>
        <end position="75"/>
    </location>
</feature>
<feature type="region of interest" description="Disordered" evidence="1">
    <location>
        <begin position="1"/>
        <end position="75"/>
    </location>
</feature>
<dbReference type="STRING" id="27342.A0A0H2RTG6"/>
<feature type="compositionally biased region" description="Pro residues" evidence="1">
    <location>
        <begin position="43"/>
        <end position="55"/>
    </location>
</feature>
<sequence length="308" mass="34672">MSPPAGPRRLKTAKPVLLTTYQRERSDSEQSVIVQSPRQLSIPPVPQTPPPPPPSLVLDSSSNRPETQMKRSSSNMVDVNLNRSTTMRSAIRQPLPVPNYNRHPTFCLPDGNISFLVENTLFTIHRYFIERDSPAFRDMFSLGPPPGSSTTEGSVENPIVLHGMSRRDFECFCSILYPPRFNKEPFHASEDWAAVLRVADKYEFSDIRQMAIEKLLAIGSCLDRITIGRQFQVQSLLLSGYRDICNRSDFLSAEEIASLPATDVALIVSMRERLGVGCCRLHYRDSNSPKLATDNDIAAWFVDHLPMH</sequence>
<evidence type="ECO:0000313" key="3">
    <source>
        <dbReference type="EMBL" id="KLO15124.1"/>
    </source>
</evidence>
<protein>
    <recommendedName>
        <fullName evidence="2">BTB domain-containing protein</fullName>
    </recommendedName>
</protein>
<reference evidence="3 4" key="1">
    <citation type="submission" date="2015-04" db="EMBL/GenBank/DDBJ databases">
        <title>Complete genome sequence of Schizopora paradoxa KUC8140, a cosmopolitan wood degrader in East Asia.</title>
        <authorList>
            <consortium name="DOE Joint Genome Institute"/>
            <person name="Min B."/>
            <person name="Park H."/>
            <person name="Jang Y."/>
            <person name="Kim J.-J."/>
            <person name="Kim K.H."/>
            <person name="Pangilinan J."/>
            <person name="Lipzen A."/>
            <person name="Riley R."/>
            <person name="Grigoriev I.V."/>
            <person name="Spatafora J.W."/>
            <person name="Choi I.-G."/>
        </authorList>
    </citation>
    <scope>NUCLEOTIDE SEQUENCE [LARGE SCALE GENOMIC DNA]</scope>
    <source>
        <strain evidence="3 4">KUC8140</strain>
    </source>
</reference>